<keyword evidence="3 6" id="KW-0378">Hydrolase</keyword>
<accession>A0A061IPW9</accession>
<dbReference type="EMBL" id="KE665133">
    <property type="protein sequence ID" value="ERE89070.1"/>
    <property type="molecule type" value="Genomic_DNA"/>
</dbReference>
<dbReference type="PANTHER" id="PTHR11769:SF7">
    <property type="entry name" value="HYALURONIDASE-4"/>
    <property type="match status" value="1"/>
</dbReference>
<evidence type="ECO:0000313" key="7">
    <source>
        <dbReference type="EMBL" id="ERE89070.1"/>
    </source>
</evidence>
<comment type="catalytic activity">
    <reaction evidence="1 6">
        <text>Random hydrolysis of (1-&gt;4)-linkages between N-acetyl-beta-D-glucosamine and D-glucuronate residues in hyaluronate.</text>
        <dbReference type="EC" id="3.2.1.35"/>
    </reaction>
</comment>
<name>A0A061IPW9_CRIGR</name>
<dbReference type="PANTHER" id="PTHR11769">
    <property type="entry name" value="HYALURONIDASE"/>
    <property type="match status" value="1"/>
</dbReference>
<dbReference type="InterPro" id="IPR018155">
    <property type="entry name" value="Hyaluronidase"/>
</dbReference>
<dbReference type="Proteomes" id="UP000030759">
    <property type="component" value="Unassembled WGS sequence"/>
</dbReference>
<dbReference type="PRINTS" id="PR00846">
    <property type="entry name" value="GLHYDRLASE56"/>
</dbReference>
<gene>
    <name evidence="7" type="ORF">H671_1g2596</name>
</gene>
<dbReference type="GO" id="GO:0031410">
    <property type="term" value="C:cytoplasmic vesicle"/>
    <property type="evidence" value="ECO:0007669"/>
    <property type="project" value="TreeGrafter"/>
</dbReference>
<dbReference type="AlphaFoldDB" id="A0A061IPW9"/>
<dbReference type="GO" id="GO:0030214">
    <property type="term" value="P:hyaluronan catabolic process"/>
    <property type="evidence" value="ECO:0007669"/>
    <property type="project" value="TreeGrafter"/>
</dbReference>
<keyword evidence="5 6" id="KW-0326">Glycosidase</keyword>
<evidence type="ECO:0000256" key="6">
    <source>
        <dbReference type="RuleBase" id="RU610713"/>
    </source>
</evidence>
<organism evidence="7 8">
    <name type="scientific">Cricetulus griseus</name>
    <name type="common">Chinese hamster</name>
    <name type="synonym">Cricetulus barabensis griseus</name>
    <dbReference type="NCBI Taxonomy" id="10029"/>
    <lineage>
        <taxon>Eukaryota</taxon>
        <taxon>Metazoa</taxon>
        <taxon>Chordata</taxon>
        <taxon>Craniata</taxon>
        <taxon>Vertebrata</taxon>
        <taxon>Euteleostomi</taxon>
        <taxon>Mammalia</taxon>
        <taxon>Eutheria</taxon>
        <taxon>Euarchontoglires</taxon>
        <taxon>Glires</taxon>
        <taxon>Rodentia</taxon>
        <taxon>Myomorpha</taxon>
        <taxon>Muroidea</taxon>
        <taxon>Cricetidae</taxon>
        <taxon>Cricetinae</taxon>
        <taxon>Cricetulus</taxon>
    </lineage>
</organism>
<dbReference type="Gene3D" id="3.20.20.70">
    <property type="entry name" value="Aldolase class I"/>
    <property type="match status" value="2"/>
</dbReference>
<dbReference type="EC" id="3.2.1.35" evidence="6"/>
<dbReference type="InterPro" id="IPR013785">
    <property type="entry name" value="Aldolase_TIM"/>
</dbReference>
<sequence>MKLLSEGQLRLCVVQPVRLTSGLLIFFILKSISSLKPARLPVYQRKPFIAAWNAPTDLCLIKYNLTMNLKIFQMIGSPRLKDGEQNVTIFYANKLGYYPLYTSEGVPINGGLPQNTSLQVHLEKAAQDISYYIPSKNFSGLAVIDWEYWRPQWARNWDTKDIYRQKSRTLISNMEKNISAVDVEYLARATFEKSARAFMEETIKLGIRSRPKGLWGYYLYPDCHNYNFYPTNYTGSCPKEEVLRNDELSWLWNSSTALYPAVSIRKSFKDSEHTLHFSQYRVYESLRISTMTTHDYALPVFIYTRLGYREKPLLFLSKQDLISTIGESAALGAAGIVIWGDMNLTSSEENCTKVNHFVNSDFGNYIINVSTAAEVCSHHLCKNNGRCIRKTWNAPHYLHLNPASYHIEASEDGEFIVKGKASEEDLAVMAENFLCHCYQGYEGADCREMKEADSCSGVSLFSSSVITPCLLVLAGYQSVQVLTLDREHMADYRTDTTEFQFGDPMSFIGTTYSNIVGSPRKTATGQPVTLFYVDRLGYYPHLDTKLAEHHGGIPQLGNLKNHLDKSKTDIEHYIPVDKFGLAVIDWEEWRPTWMRNWKPKDVYRNKSIALVQANNAGISIEDATQKAKDEFETAGRHFMEETLKLGKSVRPRHLWGYYLFPDCYNNKFQDPKYDGNCPPVEKQRNDALSWMWKESTGLYPSVYLKKDLGSNRQAALYVRYRVVESVRVSKVRSEKDPVPIFVYIRLVFTDNTSEYLQEVDLVNTIGEIVALGPAGIIIWDAMSLAQRAPGCPILHQYLKTTLNPYIINVTLAAKMCSQTLCEEKGVCSKKNESSDVYLHLNPSQFYIELTKTGTYEVHGYPRVADLQYFSEHFQCSCFTNMDCQETPDIEDIMDVNVCIGDNICIKAEVEPNPASYLLPGKSLLFLIVLTQILHHMLEDIFVFLEKMLWSYMQTNEYYEYYIKFIVTYGSVF</sequence>
<proteinExistence type="inferred from homology"/>
<dbReference type="FunFam" id="3.20.20.70:FF:000065">
    <property type="entry name" value="Hyaluronidase"/>
    <property type="match status" value="2"/>
</dbReference>
<evidence type="ECO:0000313" key="8">
    <source>
        <dbReference type="Proteomes" id="UP000030759"/>
    </source>
</evidence>
<dbReference type="GO" id="GO:0005975">
    <property type="term" value="P:carbohydrate metabolic process"/>
    <property type="evidence" value="ECO:0007669"/>
    <property type="project" value="InterPro"/>
</dbReference>
<evidence type="ECO:0000256" key="2">
    <source>
        <dbReference type="ARBA" id="ARBA00008871"/>
    </source>
</evidence>
<evidence type="ECO:0000256" key="3">
    <source>
        <dbReference type="ARBA" id="ARBA00022801"/>
    </source>
</evidence>
<dbReference type="SUPFAM" id="SSF51445">
    <property type="entry name" value="(Trans)glycosidases"/>
    <property type="match status" value="2"/>
</dbReference>
<reference evidence="8" key="1">
    <citation type="journal article" date="2013" name="Nat. Biotechnol.">
        <title>Chinese hamster genome sequenced from sorted chromosomes.</title>
        <authorList>
            <person name="Brinkrolf K."/>
            <person name="Rupp O."/>
            <person name="Laux H."/>
            <person name="Kollin F."/>
            <person name="Ernst W."/>
            <person name="Linke B."/>
            <person name="Kofler R."/>
            <person name="Romand S."/>
            <person name="Hesse F."/>
            <person name="Budach W.E."/>
            <person name="Galosy S."/>
            <person name="Muller D."/>
            <person name="Noll T."/>
            <person name="Wienberg J."/>
            <person name="Jostock T."/>
            <person name="Leonard M."/>
            <person name="Grillari J."/>
            <person name="Tauch A."/>
            <person name="Goesmann A."/>
            <person name="Helk B."/>
            <person name="Mott J.E."/>
            <person name="Puhler A."/>
            <person name="Borth N."/>
        </authorList>
    </citation>
    <scope>NUCLEOTIDE SEQUENCE [LARGE SCALE GENOMIC DNA]</scope>
    <source>
        <strain evidence="8">17A/GY</strain>
    </source>
</reference>
<dbReference type="GO" id="GO:0004415">
    <property type="term" value="F:hyalurononglucosaminidase activity"/>
    <property type="evidence" value="ECO:0007669"/>
    <property type="project" value="UniProtKB-UniRule"/>
</dbReference>
<evidence type="ECO:0000256" key="4">
    <source>
        <dbReference type="ARBA" id="ARBA00023157"/>
    </source>
</evidence>
<keyword evidence="4" id="KW-1015">Disulfide bond</keyword>
<dbReference type="InterPro" id="IPR017853">
    <property type="entry name" value="GH"/>
</dbReference>
<dbReference type="Pfam" id="PF01630">
    <property type="entry name" value="Glyco_hydro_56"/>
    <property type="match status" value="2"/>
</dbReference>
<protein>
    <recommendedName>
        <fullName evidence="6">Hyaluronidase</fullName>
        <ecNumber evidence="6">3.2.1.35</ecNumber>
    </recommendedName>
</protein>
<dbReference type="PRINTS" id="PR00848">
    <property type="entry name" value="SPERMPH20"/>
</dbReference>
<comment type="similarity">
    <text evidence="2 6">Belongs to the glycosyl hydrolase 56 family.</text>
</comment>
<evidence type="ECO:0000256" key="5">
    <source>
        <dbReference type="ARBA" id="ARBA00023295"/>
    </source>
</evidence>
<evidence type="ECO:0000256" key="1">
    <source>
        <dbReference type="ARBA" id="ARBA00000251"/>
    </source>
</evidence>